<evidence type="ECO:0000256" key="1">
    <source>
        <dbReference type="ARBA" id="ARBA00010577"/>
    </source>
</evidence>
<reference evidence="3 4" key="1">
    <citation type="journal article" date="2016" name="Sci. Rep.">
        <title>Complete genome sequence and transcriptomic analysis of a novel marine strain Bacillus weihaiensis reveals the mechanism of brown algae degradation.</title>
        <authorList>
            <person name="Zhu Y."/>
            <person name="Chen P."/>
            <person name="Bao Y."/>
            <person name="Men Y."/>
            <person name="Zeng Y."/>
            <person name="Yang J."/>
            <person name="Sun J."/>
            <person name="Sun Y."/>
        </authorList>
    </citation>
    <scope>NUCLEOTIDE SEQUENCE [LARGE SCALE GENOMIC DNA]</scope>
    <source>
        <strain evidence="3 4">Alg07</strain>
    </source>
</reference>
<organism evidence="3 4">
    <name type="scientific">Bacillus weihaiensis</name>
    <dbReference type="NCBI Taxonomy" id="1547283"/>
    <lineage>
        <taxon>Bacteria</taxon>
        <taxon>Bacillati</taxon>
        <taxon>Bacillota</taxon>
        <taxon>Bacilli</taxon>
        <taxon>Bacillales</taxon>
        <taxon>Bacillaceae</taxon>
        <taxon>Bacillus</taxon>
    </lineage>
</organism>
<keyword evidence="3" id="KW-0966">Cell projection</keyword>
<proteinExistence type="inferred from homology"/>
<dbReference type="RefSeq" id="WP_072580046.1">
    <property type="nucleotide sequence ID" value="NZ_CP016020.1"/>
</dbReference>
<keyword evidence="3" id="KW-0969">Cilium</keyword>
<dbReference type="NCBIfam" id="NF007197">
    <property type="entry name" value="PRK09618.1"/>
    <property type="match status" value="1"/>
</dbReference>
<evidence type="ECO:0000313" key="4">
    <source>
        <dbReference type="Proteomes" id="UP000181936"/>
    </source>
</evidence>
<dbReference type="InterPro" id="IPR005648">
    <property type="entry name" value="FlgD"/>
</dbReference>
<dbReference type="STRING" id="1547283.A9C19_11085"/>
<keyword evidence="2" id="KW-1005">Bacterial flagellum biogenesis</keyword>
<dbReference type="AlphaFoldDB" id="A0A1L3MSI9"/>
<dbReference type="OrthoDB" id="280334at2"/>
<accession>A0A1L3MSI9</accession>
<dbReference type="KEGG" id="bwh:A9C19_11085"/>
<gene>
    <name evidence="3" type="ORF">A9C19_11085</name>
</gene>
<sequence length="139" mass="15613">MTTIDPSLFLMNRPVSSTGNSSLGKDEFLKILMTQLQNQDPLNPMEDKEFIAQMAQFSTLEQTTNMTSMLEKFLNTFSEENPILVYSEMIGKKIDWENSDSKGSGTVKSVKQSEKGIVLELDNGKEISNHDVIKISKSE</sequence>
<keyword evidence="3" id="KW-0282">Flagellum</keyword>
<dbReference type="EMBL" id="CP016020">
    <property type="protein sequence ID" value="APH05254.1"/>
    <property type="molecule type" value="Genomic_DNA"/>
</dbReference>
<dbReference type="Pfam" id="PF03963">
    <property type="entry name" value="FlgD"/>
    <property type="match status" value="1"/>
</dbReference>
<keyword evidence="4" id="KW-1185">Reference proteome</keyword>
<name>A0A1L3MSI9_9BACI</name>
<dbReference type="GO" id="GO:0044781">
    <property type="term" value="P:bacterial-type flagellum organization"/>
    <property type="evidence" value="ECO:0007669"/>
    <property type="project" value="UniProtKB-KW"/>
</dbReference>
<evidence type="ECO:0000313" key="3">
    <source>
        <dbReference type="EMBL" id="APH05254.1"/>
    </source>
</evidence>
<protein>
    <submittedName>
        <fullName evidence="3">Flagellar biosynthesis protein FlgD</fullName>
    </submittedName>
</protein>
<comment type="similarity">
    <text evidence="1">Belongs to the FlgD family.</text>
</comment>
<dbReference type="Proteomes" id="UP000181936">
    <property type="component" value="Chromosome"/>
</dbReference>
<evidence type="ECO:0000256" key="2">
    <source>
        <dbReference type="ARBA" id="ARBA00022795"/>
    </source>
</evidence>